<dbReference type="InterPro" id="IPR020809">
    <property type="entry name" value="Enolase_CS"/>
</dbReference>
<accession>A0A8C8JU10</accession>
<dbReference type="SFLD" id="SFLDS00001">
    <property type="entry name" value="Enolase"/>
    <property type="match status" value="1"/>
</dbReference>
<dbReference type="Proteomes" id="UP000694402">
    <property type="component" value="Unassembled WGS sequence"/>
</dbReference>
<dbReference type="PANTHER" id="PTHR11902">
    <property type="entry name" value="ENOLASE"/>
    <property type="match status" value="1"/>
</dbReference>
<dbReference type="InterPro" id="IPR036849">
    <property type="entry name" value="Enolase-like_C_sf"/>
</dbReference>
<dbReference type="GO" id="GO:0000015">
    <property type="term" value="C:phosphopyruvate hydratase complex"/>
    <property type="evidence" value="ECO:0007669"/>
    <property type="project" value="InterPro"/>
</dbReference>
<dbReference type="InterPro" id="IPR020810">
    <property type="entry name" value="Enolase_C"/>
</dbReference>
<evidence type="ECO:0000313" key="13">
    <source>
        <dbReference type="Ensembl" id="ENSOTSP00005097973.2"/>
    </source>
</evidence>
<dbReference type="Pfam" id="PF03952">
    <property type="entry name" value="Enolase_N"/>
    <property type="match status" value="2"/>
</dbReference>
<protein>
    <recommendedName>
        <fullName evidence="3">phosphopyruvate hydratase</fullName>
        <ecNumber evidence="3">4.2.1.11</ecNumber>
    </recommendedName>
    <alternativeName>
        <fullName evidence="7">2-phospho-D-glycerate hydro-lyase</fullName>
    </alternativeName>
</protein>
<evidence type="ECO:0000256" key="7">
    <source>
        <dbReference type="ARBA" id="ARBA00031125"/>
    </source>
</evidence>
<sequence length="448" mass="48393">PHMQSKPSPISSPPLALSFSPSLRSLFHRMSIVSIIAREILDSRGNPTVEVDLCTEKGLFRAAVPSGASTGIYEALELRDGDKSRYKGKGVLKAVGHINDTLAPALIATVSWGLCFATQFGANAILGVSLAICKAGAAEKEVPLYRHIADLAGNTELVLPVPAFNVINGGSHAGNKLAMQEFMVLPVGAESFRDALRVGSELYHTLRGVIQEKYGQDATNVGDEGGFAPNILENSEALELIKTAIEKAGFTDKVVIGMDVAASEFYREGKYDLDFKSPPDANRHISGEELSDIYQSFVNDYPVVSIEDPFDQDDWAAWSRLTASVGIQVVGDDLTVTNPKRIEKAAEERACNCLLLKVNQIGSVTEAIQACKLAQANGWGVMVSHRSGETEDTFIADLVVGLCTGQIKTGAPCRSERLAKYNQLMRIEEELGDQARFAGYNFRNPTAL</sequence>
<name>A0A8C8JU10_ONCTS</name>
<feature type="binding site" evidence="9">
    <location>
        <position position="408"/>
    </location>
    <ligand>
        <name>substrate</name>
    </ligand>
</feature>
<dbReference type="EC" id="4.2.1.11" evidence="3"/>
<feature type="active site" description="Proton acceptor" evidence="8">
    <location>
        <position position="357"/>
    </location>
</feature>
<dbReference type="AlphaFoldDB" id="A0A8C8JU10"/>
<dbReference type="SMART" id="SM01193">
    <property type="entry name" value="Enolase_N"/>
    <property type="match status" value="1"/>
</dbReference>
<dbReference type="GO" id="GO:0006096">
    <property type="term" value="P:glycolytic process"/>
    <property type="evidence" value="ECO:0007669"/>
    <property type="project" value="UniProtKB-UniPathway"/>
</dbReference>
<evidence type="ECO:0000256" key="9">
    <source>
        <dbReference type="PIRSR" id="PIRSR001400-2"/>
    </source>
</evidence>
<evidence type="ECO:0000256" key="1">
    <source>
        <dbReference type="ARBA" id="ARBA00005031"/>
    </source>
</evidence>
<evidence type="ECO:0000256" key="4">
    <source>
        <dbReference type="ARBA" id="ARBA00022842"/>
    </source>
</evidence>
<evidence type="ECO:0000256" key="6">
    <source>
        <dbReference type="ARBA" id="ARBA00023239"/>
    </source>
</evidence>
<dbReference type="GeneTree" id="ENSGT00950000182805"/>
<dbReference type="InterPro" id="IPR020811">
    <property type="entry name" value="Enolase_N"/>
</dbReference>
<comment type="cofactor">
    <cofactor evidence="10">
        <name>Mg(2+)</name>
        <dbReference type="ChEBI" id="CHEBI:18420"/>
    </cofactor>
    <text evidence="10">Mg(2+) is required for catalysis and for stabilizing the dimer.</text>
</comment>
<organism evidence="13 14">
    <name type="scientific">Oncorhynchus tshawytscha</name>
    <name type="common">Chinook salmon</name>
    <name type="synonym">Salmo tshawytscha</name>
    <dbReference type="NCBI Taxonomy" id="74940"/>
    <lineage>
        <taxon>Eukaryota</taxon>
        <taxon>Metazoa</taxon>
        <taxon>Chordata</taxon>
        <taxon>Craniata</taxon>
        <taxon>Vertebrata</taxon>
        <taxon>Euteleostomi</taxon>
        <taxon>Actinopterygii</taxon>
        <taxon>Neopterygii</taxon>
        <taxon>Teleostei</taxon>
        <taxon>Protacanthopterygii</taxon>
        <taxon>Salmoniformes</taxon>
        <taxon>Salmonidae</taxon>
        <taxon>Salmoninae</taxon>
        <taxon>Oncorhynchus</taxon>
    </lineage>
</organism>
<feature type="binding site" evidence="9">
    <location>
        <position position="307"/>
    </location>
    <ligand>
        <name>substrate</name>
    </ligand>
</feature>
<dbReference type="UniPathway" id="UPA00109">
    <property type="reaction ID" value="UER00187"/>
</dbReference>
<dbReference type="SUPFAM" id="SSF54826">
    <property type="entry name" value="Enolase N-terminal domain-like"/>
    <property type="match status" value="1"/>
</dbReference>
<feature type="domain" description="Enolase N-terminal" evidence="12">
    <location>
        <begin position="32"/>
        <end position="148"/>
    </location>
</feature>
<keyword evidence="5" id="KW-0324">Glycolysis</keyword>
<dbReference type="CDD" id="cd03313">
    <property type="entry name" value="enolase"/>
    <property type="match status" value="1"/>
</dbReference>
<comment type="pathway">
    <text evidence="1">Carbohydrate degradation; glycolysis; pyruvate from D-glyceraldehyde 3-phosphate: step 4/5.</text>
</comment>
<dbReference type="InterPro" id="IPR000941">
    <property type="entry name" value="Enolase"/>
</dbReference>
<dbReference type="FunFam" id="3.20.20.120:FF:000002">
    <property type="entry name" value="Enolase 1"/>
    <property type="match status" value="1"/>
</dbReference>
<feature type="binding site" evidence="9">
    <location>
        <begin position="384"/>
        <end position="387"/>
    </location>
    <ligand>
        <name>substrate</name>
    </ligand>
</feature>
<dbReference type="PANTHER" id="PTHR11902:SF10">
    <property type="entry name" value="GAMMA-ENOLASE"/>
    <property type="match status" value="1"/>
</dbReference>
<dbReference type="SFLD" id="SFLDG00178">
    <property type="entry name" value="enolase"/>
    <property type="match status" value="1"/>
</dbReference>
<dbReference type="HAMAP" id="MF_00318">
    <property type="entry name" value="Enolase"/>
    <property type="match status" value="1"/>
</dbReference>
<dbReference type="NCBIfam" id="TIGR01060">
    <property type="entry name" value="eno"/>
    <property type="match status" value="1"/>
</dbReference>
<evidence type="ECO:0000259" key="12">
    <source>
        <dbReference type="SMART" id="SM01193"/>
    </source>
</evidence>
<evidence type="ECO:0000259" key="11">
    <source>
        <dbReference type="SMART" id="SM01192"/>
    </source>
</evidence>
<feature type="binding site" evidence="9">
    <location>
        <position position="181"/>
    </location>
    <ligand>
        <name>substrate</name>
    </ligand>
</feature>
<dbReference type="GO" id="GO:0000287">
    <property type="term" value="F:magnesium ion binding"/>
    <property type="evidence" value="ECO:0007669"/>
    <property type="project" value="InterPro"/>
</dbReference>
<feature type="domain" description="Enolase C-terminal TIM barrel" evidence="11">
    <location>
        <begin position="156"/>
        <end position="445"/>
    </location>
</feature>
<reference evidence="13" key="2">
    <citation type="submission" date="2025-09" db="UniProtKB">
        <authorList>
            <consortium name="Ensembl"/>
        </authorList>
    </citation>
    <scope>IDENTIFICATION</scope>
</reference>
<gene>
    <name evidence="13" type="primary">ENO2</name>
</gene>
<dbReference type="SUPFAM" id="SSF51604">
    <property type="entry name" value="Enolase C-terminal domain-like"/>
    <property type="match status" value="1"/>
</dbReference>
<keyword evidence="14" id="KW-1185">Reference proteome</keyword>
<keyword evidence="6" id="KW-0456">Lyase</keyword>
<feature type="binding site" evidence="10">
    <location>
        <position position="332"/>
    </location>
    <ligand>
        <name>Mg(2+)</name>
        <dbReference type="ChEBI" id="CHEBI:18420"/>
    </ligand>
</feature>
<feature type="active site" description="Proton donor" evidence="8">
    <location>
        <position position="224"/>
    </location>
</feature>
<evidence type="ECO:0000256" key="10">
    <source>
        <dbReference type="PIRSR" id="PIRSR001400-3"/>
    </source>
</evidence>
<proteinExistence type="inferred from homology"/>
<feature type="binding site" evidence="9">
    <location>
        <position position="172"/>
    </location>
    <ligand>
        <name>substrate</name>
    </ligand>
</feature>
<dbReference type="Pfam" id="PF00113">
    <property type="entry name" value="Enolase_C"/>
    <property type="match status" value="1"/>
</dbReference>
<dbReference type="PROSITE" id="PS00164">
    <property type="entry name" value="ENOLASE"/>
    <property type="match status" value="1"/>
</dbReference>
<dbReference type="PRINTS" id="PR00148">
    <property type="entry name" value="ENOLASE"/>
</dbReference>
<evidence type="ECO:0000256" key="5">
    <source>
        <dbReference type="ARBA" id="ARBA00023152"/>
    </source>
</evidence>
<dbReference type="InterPro" id="IPR029017">
    <property type="entry name" value="Enolase-like_N"/>
</dbReference>
<evidence type="ECO:0000256" key="2">
    <source>
        <dbReference type="ARBA" id="ARBA00009604"/>
    </source>
</evidence>
<feature type="binding site" evidence="10">
    <location>
        <position position="259"/>
    </location>
    <ligand>
        <name>Mg(2+)</name>
        <dbReference type="ChEBI" id="CHEBI:18420"/>
    </ligand>
</feature>
<keyword evidence="4 10" id="KW-0460">Magnesium</keyword>
<reference evidence="13" key="1">
    <citation type="submission" date="2025-08" db="UniProtKB">
        <authorList>
            <consortium name="Ensembl"/>
        </authorList>
    </citation>
    <scope>IDENTIFICATION</scope>
</reference>
<dbReference type="SMART" id="SM01192">
    <property type="entry name" value="Enolase_C"/>
    <property type="match status" value="1"/>
</dbReference>
<evidence type="ECO:0000313" key="14">
    <source>
        <dbReference type="Proteomes" id="UP000694402"/>
    </source>
</evidence>
<dbReference type="Gene3D" id="3.20.20.120">
    <property type="entry name" value="Enolase-like C-terminal domain"/>
    <property type="match status" value="1"/>
</dbReference>
<dbReference type="GO" id="GO:0004634">
    <property type="term" value="F:phosphopyruvate hydratase activity"/>
    <property type="evidence" value="ECO:0007669"/>
    <property type="project" value="UniProtKB-EC"/>
</dbReference>
<dbReference type="PIRSF" id="PIRSF001400">
    <property type="entry name" value="Enolase"/>
    <property type="match status" value="1"/>
</dbReference>
<dbReference type="Gene3D" id="3.30.390.10">
    <property type="entry name" value="Enolase-like, N-terminal domain"/>
    <property type="match status" value="2"/>
</dbReference>
<feature type="binding site" evidence="9">
    <location>
        <position position="332"/>
    </location>
    <ligand>
        <name>substrate</name>
    </ligand>
</feature>
<evidence type="ECO:0000256" key="3">
    <source>
        <dbReference type="ARBA" id="ARBA00012058"/>
    </source>
</evidence>
<feature type="binding site" evidence="10">
    <location>
        <position position="307"/>
    </location>
    <ligand>
        <name>Mg(2+)</name>
        <dbReference type="ChEBI" id="CHEBI:18420"/>
    </ligand>
</feature>
<dbReference type="Ensembl" id="ENSOTST00005106039.2">
    <property type="protein sequence ID" value="ENSOTSP00005097973.2"/>
    <property type="gene ID" value="ENSOTSG00005045200.2"/>
</dbReference>
<evidence type="ECO:0000256" key="8">
    <source>
        <dbReference type="PIRSR" id="PIRSR001400-1"/>
    </source>
</evidence>
<dbReference type="SFLD" id="SFLDF00002">
    <property type="entry name" value="enolase"/>
    <property type="match status" value="1"/>
</dbReference>
<keyword evidence="10" id="KW-0479">Metal-binding</keyword>
<comment type="similarity">
    <text evidence="2">Belongs to the enolase family.</text>
</comment>